<comment type="caution">
    <text evidence="1">The sequence shown here is derived from an EMBL/GenBank/DDBJ whole genome shotgun (WGS) entry which is preliminary data.</text>
</comment>
<dbReference type="EMBL" id="JADNYJ010000001">
    <property type="protein sequence ID" value="KAF8914322.1"/>
    <property type="molecule type" value="Genomic_DNA"/>
</dbReference>
<gene>
    <name evidence="1" type="ORF">CPB84DRAFT_1758979</name>
</gene>
<reference evidence="1" key="1">
    <citation type="submission" date="2020-11" db="EMBL/GenBank/DDBJ databases">
        <authorList>
            <consortium name="DOE Joint Genome Institute"/>
            <person name="Ahrendt S."/>
            <person name="Riley R."/>
            <person name="Andreopoulos W."/>
            <person name="LaButti K."/>
            <person name="Pangilinan J."/>
            <person name="Ruiz-duenas F.J."/>
            <person name="Barrasa J.M."/>
            <person name="Sanchez-Garcia M."/>
            <person name="Camarero S."/>
            <person name="Miyauchi S."/>
            <person name="Serrano A."/>
            <person name="Linde D."/>
            <person name="Babiker R."/>
            <person name="Drula E."/>
            <person name="Ayuso-Fernandez I."/>
            <person name="Pacheco R."/>
            <person name="Padilla G."/>
            <person name="Ferreira P."/>
            <person name="Barriuso J."/>
            <person name="Kellner H."/>
            <person name="Castanera R."/>
            <person name="Alfaro M."/>
            <person name="Ramirez L."/>
            <person name="Pisabarro A.G."/>
            <person name="Kuo A."/>
            <person name="Tritt A."/>
            <person name="Lipzen A."/>
            <person name="He G."/>
            <person name="Yan M."/>
            <person name="Ng V."/>
            <person name="Cullen D."/>
            <person name="Martin F."/>
            <person name="Rosso M.-N."/>
            <person name="Henrissat B."/>
            <person name="Hibbett D."/>
            <person name="Martinez A.T."/>
            <person name="Grigoriev I.V."/>
        </authorList>
    </citation>
    <scope>NUCLEOTIDE SEQUENCE</scope>
    <source>
        <strain evidence="1">AH 44721</strain>
    </source>
</reference>
<sequence length="55" mass="6101">MKWGLMCSLQPVYSQPRGKMGILCLRAIPQYLSFTVPRGGSDMHVALSLGHCMYA</sequence>
<organism evidence="1 2">
    <name type="scientific">Gymnopilus junonius</name>
    <name type="common">Spectacular rustgill mushroom</name>
    <name type="synonym">Gymnopilus spectabilis subsp. junonius</name>
    <dbReference type="NCBI Taxonomy" id="109634"/>
    <lineage>
        <taxon>Eukaryota</taxon>
        <taxon>Fungi</taxon>
        <taxon>Dikarya</taxon>
        <taxon>Basidiomycota</taxon>
        <taxon>Agaricomycotina</taxon>
        <taxon>Agaricomycetes</taxon>
        <taxon>Agaricomycetidae</taxon>
        <taxon>Agaricales</taxon>
        <taxon>Agaricineae</taxon>
        <taxon>Hymenogastraceae</taxon>
        <taxon>Gymnopilus</taxon>
    </lineage>
</organism>
<evidence type="ECO:0000313" key="1">
    <source>
        <dbReference type="EMBL" id="KAF8914322.1"/>
    </source>
</evidence>
<dbReference type="AlphaFoldDB" id="A0A9P5P2E4"/>
<dbReference type="Proteomes" id="UP000724874">
    <property type="component" value="Unassembled WGS sequence"/>
</dbReference>
<keyword evidence="2" id="KW-1185">Reference proteome</keyword>
<name>A0A9P5P2E4_GYMJU</name>
<proteinExistence type="predicted"/>
<protein>
    <submittedName>
        <fullName evidence="1">Uncharacterized protein</fullName>
    </submittedName>
</protein>
<accession>A0A9P5P2E4</accession>
<evidence type="ECO:0000313" key="2">
    <source>
        <dbReference type="Proteomes" id="UP000724874"/>
    </source>
</evidence>